<evidence type="ECO:0000256" key="2">
    <source>
        <dbReference type="ARBA" id="ARBA00022527"/>
    </source>
</evidence>
<gene>
    <name evidence="9" type="ORF">DCAR_014296</name>
</gene>
<evidence type="ECO:0000259" key="8">
    <source>
        <dbReference type="PROSITE" id="PS50011"/>
    </source>
</evidence>
<keyword evidence="6" id="KW-0472">Membrane</keyword>
<sequence length="155" mass="17302">MVSMTAARGTIGYIAPEVFSRNFGKVSSKSDVYSFGMLLLEMVGGKTNDMTTEQNASDVYFPEWIFHRLEKNEELVIQIVNEDDSKIARKLTIVGLWCIGWPPIDRPSMKVVIQMLEADECPAMPPNPFNTPTSGNATHAKSLFGERLQVISETE</sequence>
<proteinExistence type="predicted"/>
<dbReference type="SUPFAM" id="SSF56112">
    <property type="entry name" value="Protein kinase-like (PK-like)"/>
    <property type="match status" value="1"/>
</dbReference>
<organism evidence="9">
    <name type="scientific">Daucus carota subsp. sativus</name>
    <name type="common">Carrot</name>
    <dbReference type="NCBI Taxonomy" id="79200"/>
    <lineage>
        <taxon>Eukaryota</taxon>
        <taxon>Viridiplantae</taxon>
        <taxon>Streptophyta</taxon>
        <taxon>Embryophyta</taxon>
        <taxon>Tracheophyta</taxon>
        <taxon>Spermatophyta</taxon>
        <taxon>Magnoliopsida</taxon>
        <taxon>eudicotyledons</taxon>
        <taxon>Gunneridae</taxon>
        <taxon>Pentapetalae</taxon>
        <taxon>asterids</taxon>
        <taxon>campanulids</taxon>
        <taxon>Apiales</taxon>
        <taxon>Apiaceae</taxon>
        <taxon>Apioideae</taxon>
        <taxon>Scandiceae</taxon>
        <taxon>Daucinae</taxon>
        <taxon>Daucus</taxon>
        <taxon>Daucus sect. Daucus</taxon>
    </lineage>
</organism>
<keyword evidence="2" id="KW-0808">Transferase</keyword>
<keyword evidence="2" id="KW-0723">Serine/threonine-protein kinase</keyword>
<evidence type="ECO:0000256" key="1">
    <source>
        <dbReference type="ARBA" id="ARBA00004479"/>
    </source>
</evidence>
<dbReference type="EMBL" id="LNRQ01000004">
    <property type="protein sequence ID" value="KZM98342.1"/>
    <property type="molecule type" value="Genomic_DNA"/>
</dbReference>
<comment type="subcellular location">
    <subcellularLocation>
        <location evidence="1">Membrane</location>
        <topology evidence="1">Single-pass type I membrane protein</topology>
    </subcellularLocation>
</comment>
<dbReference type="Pfam" id="PF00069">
    <property type="entry name" value="Pkinase"/>
    <property type="match status" value="1"/>
</dbReference>
<comment type="caution">
    <text evidence="9">The sequence shown here is derived from an EMBL/GenBank/DDBJ whole genome shotgun (WGS) entry which is preliminary data.</text>
</comment>
<evidence type="ECO:0000313" key="9">
    <source>
        <dbReference type="EMBL" id="KZM98342.1"/>
    </source>
</evidence>
<evidence type="ECO:0000256" key="7">
    <source>
        <dbReference type="ARBA" id="ARBA00023180"/>
    </source>
</evidence>
<keyword evidence="4" id="KW-0732">Signal</keyword>
<dbReference type="Gramene" id="KZM98342">
    <property type="protein sequence ID" value="KZM98342"/>
    <property type="gene ID" value="DCAR_014296"/>
</dbReference>
<accession>A0A162AAB8</accession>
<dbReference type="OMA" id="SDPRIEN"/>
<reference evidence="9" key="1">
    <citation type="journal article" date="2016" name="Nat. Genet.">
        <title>A high-quality carrot genome assembly provides new insights into carotenoid accumulation and asterid genome evolution.</title>
        <authorList>
            <person name="Iorizzo M."/>
            <person name="Ellison S."/>
            <person name="Senalik D."/>
            <person name="Zeng P."/>
            <person name="Satapoomin P."/>
            <person name="Huang J."/>
            <person name="Bowman M."/>
            <person name="Iovene M."/>
            <person name="Sanseverino W."/>
            <person name="Cavagnaro P."/>
            <person name="Yildiz M."/>
            <person name="Macko-Podgorni A."/>
            <person name="Moranska E."/>
            <person name="Grzebelus E."/>
            <person name="Grzebelus D."/>
            <person name="Ashrafi H."/>
            <person name="Zheng Z."/>
            <person name="Cheng S."/>
            <person name="Spooner D."/>
            <person name="Van Deynze A."/>
            <person name="Simon P."/>
        </authorList>
    </citation>
    <scope>NUCLEOTIDE SEQUENCE [LARGE SCALE GENOMIC DNA]</scope>
    <source>
        <tissue evidence="9">Leaf</tissue>
    </source>
</reference>
<dbReference type="PROSITE" id="PS50011">
    <property type="entry name" value="PROTEIN_KINASE_DOM"/>
    <property type="match status" value="1"/>
</dbReference>
<dbReference type="InterPro" id="IPR045874">
    <property type="entry name" value="LRK10/LRL21-25-like"/>
</dbReference>
<protein>
    <recommendedName>
        <fullName evidence="8">Protein kinase domain-containing protein</fullName>
    </recommendedName>
</protein>
<name>A0A162AAB8_DAUCS</name>
<evidence type="ECO:0000256" key="4">
    <source>
        <dbReference type="ARBA" id="ARBA00022729"/>
    </source>
</evidence>
<dbReference type="AlphaFoldDB" id="A0A162AAB8"/>
<dbReference type="Gene3D" id="1.10.510.10">
    <property type="entry name" value="Transferase(Phosphotransferase) domain 1"/>
    <property type="match status" value="1"/>
</dbReference>
<dbReference type="InterPro" id="IPR000719">
    <property type="entry name" value="Prot_kinase_dom"/>
</dbReference>
<dbReference type="GO" id="GO:0016020">
    <property type="term" value="C:membrane"/>
    <property type="evidence" value="ECO:0007669"/>
    <property type="project" value="UniProtKB-SubCell"/>
</dbReference>
<dbReference type="GO" id="GO:0004674">
    <property type="term" value="F:protein serine/threonine kinase activity"/>
    <property type="evidence" value="ECO:0007669"/>
    <property type="project" value="UniProtKB-KW"/>
</dbReference>
<evidence type="ECO:0000256" key="5">
    <source>
        <dbReference type="ARBA" id="ARBA00022989"/>
    </source>
</evidence>
<dbReference type="GO" id="GO:0005524">
    <property type="term" value="F:ATP binding"/>
    <property type="evidence" value="ECO:0007669"/>
    <property type="project" value="InterPro"/>
</dbReference>
<dbReference type="PANTHER" id="PTHR27009">
    <property type="entry name" value="RUST RESISTANCE KINASE LR10-RELATED"/>
    <property type="match status" value="1"/>
</dbReference>
<evidence type="ECO:0000256" key="6">
    <source>
        <dbReference type="ARBA" id="ARBA00023136"/>
    </source>
</evidence>
<keyword evidence="2" id="KW-0418">Kinase</keyword>
<feature type="domain" description="Protein kinase" evidence="8">
    <location>
        <begin position="1"/>
        <end position="130"/>
    </location>
</feature>
<dbReference type="InterPro" id="IPR011009">
    <property type="entry name" value="Kinase-like_dom_sf"/>
</dbReference>
<keyword evidence="5" id="KW-1133">Transmembrane helix</keyword>
<evidence type="ECO:0000256" key="3">
    <source>
        <dbReference type="ARBA" id="ARBA00022692"/>
    </source>
</evidence>
<keyword evidence="3" id="KW-0812">Transmembrane</keyword>
<keyword evidence="7" id="KW-0325">Glycoprotein</keyword>